<dbReference type="AlphaFoldDB" id="A0A3S3SRC3"/>
<evidence type="ECO:0000256" key="5">
    <source>
        <dbReference type="ARBA" id="ARBA00022840"/>
    </source>
</evidence>
<dbReference type="Pfam" id="PF14520">
    <property type="entry name" value="HHH_5"/>
    <property type="match status" value="1"/>
</dbReference>
<dbReference type="GO" id="GO:0003684">
    <property type="term" value="F:damaged DNA binding"/>
    <property type="evidence" value="ECO:0007669"/>
    <property type="project" value="UniProtKB-UniRule"/>
</dbReference>
<dbReference type="InterPro" id="IPR016467">
    <property type="entry name" value="DNA_recomb/repair_RecA-like"/>
</dbReference>
<evidence type="ECO:0000256" key="7">
    <source>
        <dbReference type="ARBA" id="ARBA00023172"/>
    </source>
</evidence>
<evidence type="ECO:0000259" key="11">
    <source>
        <dbReference type="PROSITE" id="PS50162"/>
    </source>
</evidence>
<accession>A0A3S3SRC3</accession>
<dbReference type="InterPro" id="IPR020588">
    <property type="entry name" value="RecA_ATP-bd"/>
</dbReference>
<name>A0A3S3SRC3_METS7</name>
<dbReference type="SUPFAM" id="SSF52540">
    <property type="entry name" value="P-loop containing nucleoside triphosphate hydrolases"/>
    <property type="match status" value="1"/>
</dbReference>
<keyword evidence="7 9" id="KW-0233">DNA recombination</keyword>
<evidence type="ECO:0000313" key="13">
    <source>
        <dbReference type="EMBL" id="RWX73082.1"/>
    </source>
</evidence>
<feature type="domain" description="RecA family profile 1" evidence="11">
    <location>
        <begin position="96"/>
        <end position="267"/>
    </location>
</feature>
<dbReference type="GO" id="GO:0006281">
    <property type="term" value="P:DNA repair"/>
    <property type="evidence" value="ECO:0007669"/>
    <property type="project" value="UniProtKB-UniRule"/>
</dbReference>
<proteinExistence type="inferred from homology"/>
<evidence type="ECO:0000313" key="14">
    <source>
        <dbReference type="Proteomes" id="UP000288215"/>
    </source>
</evidence>
<dbReference type="GO" id="GO:0006310">
    <property type="term" value="P:DNA recombination"/>
    <property type="evidence" value="ECO:0007669"/>
    <property type="project" value="UniProtKB-UniRule"/>
</dbReference>
<dbReference type="PANTHER" id="PTHR22942">
    <property type="entry name" value="RECA/RAD51/RADA DNA STRAND-PAIRING FAMILY MEMBER"/>
    <property type="match status" value="1"/>
</dbReference>
<comment type="caution">
    <text evidence="13">The sequence shown here is derived from an EMBL/GenBank/DDBJ whole genome shotgun (WGS) entry which is preliminary data.</text>
</comment>
<evidence type="ECO:0000256" key="4">
    <source>
        <dbReference type="ARBA" id="ARBA00022763"/>
    </source>
</evidence>
<dbReference type="NCBIfam" id="TIGR02236">
    <property type="entry name" value="recomb_radA"/>
    <property type="match status" value="1"/>
</dbReference>
<comment type="similarity">
    <text evidence="1 9 10">Belongs to the eukaryotic RecA-like protein family.</text>
</comment>
<evidence type="ECO:0000256" key="8">
    <source>
        <dbReference type="ARBA" id="ARBA00025684"/>
    </source>
</evidence>
<dbReference type="InterPro" id="IPR020587">
    <property type="entry name" value="RecA_monomer-monomer_interface"/>
</dbReference>
<dbReference type="NCBIfam" id="NF003301">
    <property type="entry name" value="PRK04301.1"/>
    <property type="match status" value="1"/>
</dbReference>
<dbReference type="Pfam" id="PF08423">
    <property type="entry name" value="Rad51"/>
    <property type="match status" value="1"/>
</dbReference>
<evidence type="ECO:0000256" key="6">
    <source>
        <dbReference type="ARBA" id="ARBA00023125"/>
    </source>
</evidence>
<dbReference type="PIRSF" id="PIRSF005856">
    <property type="entry name" value="Rad51"/>
    <property type="match status" value="1"/>
</dbReference>
<organism evidence="13 14">
    <name type="scientific">Methanosuratincola subterraneus</name>
    <dbReference type="NCBI Taxonomy" id="2593994"/>
    <lineage>
        <taxon>Archaea</taxon>
        <taxon>Thermoproteota</taxon>
        <taxon>Methanosuratincolia</taxon>
        <taxon>Candidatus Methanomethylicales</taxon>
        <taxon>Candidatus Methanomethylicaceae</taxon>
        <taxon>Candidatus Methanosuratincola (ex Vanwonterghem et al. 2016)</taxon>
    </lineage>
</organism>
<dbReference type="SUPFAM" id="SSF47794">
    <property type="entry name" value="Rad51 N-terminal domain-like"/>
    <property type="match status" value="1"/>
</dbReference>
<protein>
    <recommendedName>
        <fullName evidence="2 9">DNA repair and recombination protein RadA</fullName>
    </recommendedName>
</protein>
<dbReference type="Gene3D" id="3.40.50.300">
    <property type="entry name" value="P-loop containing nucleotide triphosphate hydrolases"/>
    <property type="match status" value="1"/>
</dbReference>
<dbReference type="Proteomes" id="UP000288215">
    <property type="component" value="Unassembled WGS sequence"/>
</dbReference>
<feature type="domain" description="RecA family profile 2" evidence="12">
    <location>
        <begin position="272"/>
        <end position="334"/>
    </location>
</feature>
<sequence length="336" mass="36826">MKGLNAPFHAPLIGEDLSLSVKHELEDVDGVGPATIEKLKAAGISTVEALAVAPTRLLVEIADLTEEKASTITKNARSLLNIRFTTAKEVLSRRGNIGYLTTGSKAIDALLGRGLETQAITELIGEFGSGKTQLCHQLCVSVQLPPDRGGLEGRALFIDTEGTFRPERVMSIAKGLGLDPETVLNNIIYARAYNSDHQMLLADEAVTIVPENNVRLLIVDSVITHFRSEYPGRESLAPRQQKLNRHIHQLLRMADIHNIAVVLTNQIQSSPDVFFGNPNKPAGGNILAHGSTYRIWLRKSKENRRIARIIDSPLHPESECVFAITQNGIIDIEETK</sequence>
<keyword evidence="5 9" id="KW-0067">ATP-binding</keyword>
<dbReference type="InterPro" id="IPR003593">
    <property type="entry name" value="AAA+_ATPase"/>
</dbReference>
<dbReference type="HAMAP" id="MF_00348">
    <property type="entry name" value="RadA_arch"/>
    <property type="match status" value="1"/>
</dbReference>
<dbReference type="PROSITE" id="PS50162">
    <property type="entry name" value="RECA_2"/>
    <property type="match status" value="1"/>
</dbReference>
<evidence type="ECO:0000256" key="1">
    <source>
        <dbReference type="ARBA" id="ARBA00008050"/>
    </source>
</evidence>
<evidence type="ECO:0000256" key="3">
    <source>
        <dbReference type="ARBA" id="ARBA00022741"/>
    </source>
</evidence>
<dbReference type="PANTHER" id="PTHR22942:SF30">
    <property type="entry name" value="MEIOTIC RECOMBINATION PROTEIN DMC1_LIM15 HOMOLOG"/>
    <property type="match status" value="1"/>
</dbReference>
<keyword evidence="3 9" id="KW-0547">Nucleotide-binding</keyword>
<dbReference type="GO" id="GO:0140664">
    <property type="term" value="F:ATP-dependent DNA damage sensor activity"/>
    <property type="evidence" value="ECO:0007669"/>
    <property type="project" value="InterPro"/>
</dbReference>
<evidence type="ECO:0000256" key="10">
    <source>
        <dbReference type="PIRNR" id="PIRNR005856"/>
    </source>
</evidence>
<gene>
    <name evidence="9" type="primary">radA</name>
    <name evidence="13" type="ORF">Metus_1056</name>
</gene>
<dbReference type="PROSITE" id="PS50163">
    <property type="entry name" value="RECA_3"/>
    <property type="match status" value="1"/>
</dbReference>
<dbReference type="FunFam" id="3.40.50.300:FF:002052">
    <property type="entry name" value="DNA repair protein RAD51 homolog"/>
    <property type="match status" value="1"/>
</dbReference>
<dbReference type="InterPro" id="IPR027417">
    <property type="entry name" value="P-loop_NTPase"/>
</dbReference>
<dbReference type="InterPro" id="IPR011938">
    <property type="entry name" value="DNA_recomb/repair_RadA"/>
</dbReference>
<dbReference type="SMART" id="SM00382">
    <property type="entry name" value="AAA"/>
    <property type="match status" value="1"/>
</dbReference>
<dbReference type="CDD" id="cd19515">
    <property type="entry name" value="archRadA"/>
    <property type="match status" value="1"/>
</dbReference>
<reference evidence="13 14" key="1">
    <citation type="submission" date="2018-12" db="EMBL/GenBank/DDBJ databases">
        <title>The complete genome of the methanogenic archaea of the candidate phylum Verstraetearchaeota, obtained from the metagenome of underground thermal water.</title>
        <authorList>
            <person name="Kadnikov V.V."/>
            <person name="Mardanov A.V."/>
            <person name="Beletsky A.V."/>
            <person name="Karnachuk O.V."/>
            <person name="Ravin N.V."/>
        </authorList>
    </citation>
    <scope>NUCLEOTIDE SEQUENCE [LARGE SCALE GENOMIC DNA]</scope>
    <source>
        <strain evidence="13">Ch88</strain>
    </source>
</reference>
<dbReference type="Gene3D" id="1.10.150.20">
    <property type="entry name" value="5' to 3' exonuclease, C-terminal subdomain"/>
    <property type="match status" value="1"/>
</dbReference>
<evidence type="ECO:0000256" key="9">
    <source>
        <dbReference type="HAMAP-Rule" id="MF_00348"/>
    </source>
</evidence>
<evidence type="ECO:0000256" key="2">
    <source>
        <dbReference type="ARBA" id="ARBA00018144"/>
    </source>
</evidence>
<dbReference type="InterPro" id="IPR013632">
    <property type="entry name" value="Rad51_C"/>
</dbReference>
<comment type="function">
    <text evidence="8 9 10">Involved in DNA repair and in homologous recombination. Binds and assemble on single-stranded DNA to form a nucleoprotein filament. Hydrolyzes ATP in a ssDNA-dependent manner and promotes DNA strand exchange between homologous DNA molecules.</text>
</comment>
<dbReference type="InterPro" id="IPR010995">
    <property type="entry name" value="DNA_repair_Rad51/TF_NusA_a-hlx"/>
</dbReference>
<keyword evidence="4 9" id="KW-0227">DNA damage</keyword>
<evidence type="ECO:0000259" key="12">
    <source>
        <dbReference type="PROSITE" id="PS50163"/>
    </source>
</evidence>
<dbReference type="EMBL" id="RXGA01000003">
    <property type="protein sequence ID" value="RWX73082.1"/>
    <property type="molecule type" value="Genomic_DNA"/>
</dbReference>
<keyword evidence="6 9" id="KW-0238">DNA-binding</keyword>
<feature type="binding site" evidence="9">
    <location>
        <begin position="125"/>
        <end position="132"/>
    </location>
    <ligand>
        <name>ATP</name>
        <dbReference type="ChEBI" id="CHEBI:30616"/>
    </ligand>
</feature>
<dbReference type="GO" id="GO:0005524">
    <property type="term" value="F:ATP binding"/>
    <property type="evidence" value="ECO:0007669"/>
    <property type="project" value="UniProtKB-UniRule"/>
</dbReference>